<protein>
    <recommendedName>
        <fullName evidence="14">Leucine-rich repeat-containing N-terminal plant-type domain-containing protein</fullName>
    </recommendedName>
</protein>
<comment type="subcellular location">
    <subcellularLocation>
        <location evidence="1">Membrane</location>
        <topology evidence="1">Single-pass type I membrane protein</topology>
    </subcellularLocation>
</comment>
<evidence type="ECO:0000256" key="2">
    <source>
        <dbReference type="ARBA" id="ARBA00022614"/>
    </source>
</evidence>
<dbReference type="InterPro" id="IPR055414">
    <property type="entry name" value="LRR_R13L4/SHOC2-like"/>
</dbReference>
<feature type="signal peptide" evidence="9">
    <location>
        <begin position="1"/>
        <end position="24"/>
    </location>
</feature>
<dbReference type="PANTHER" id="PTHR48063">
    <property type="entry name" value="LRR RECEPTOR-LIKE KINASE"/>
    <property type="match status" value="1"/>
</dbReference>
<dbReference type="Proteomes" id="UP001085076">
    <property type="component" value="Miscellaneous, Linkage group lg07"/>
</dbReference>
<feature type="chain" id="PRO_5039085663" description="Leucine-rich repeat-containing N-terminal plant-type domain-containing protein" evidence="9">
    <location>
        <begin position="25"/>
        <end position="435"/>
    </location>
</feature>
<dbReference type="Gene3D" id="3.80.10.10">
    <property type="entry name" value="Ribonuclease Inhibitor"/>
    <property type="match status" value="2"/>
</dbReference>
<reference evidence="12" key="2">
    <citation type="journal article" date="2022" name="Hortic Res">
        <title>The genome of Dioscorea zingiberensis sheds light on the biosynthesis, origin and evolution of the medicinally important diosgenin saponins.</title>
        <authorList>
            <person name="Li Y."/>
            <person name="Tan C."/>
            <person name="Li Z."/>
            <person name="Guo J."/>
            <person name="Li S."/>
            <person name="Chen X."/>
            <person name="Wang C."/>
            <person name="Dai X."/>
            <person name="Yang H."/>
            <person name="Song W."/>
            <person name="Hou L."/>
            <person name="Xu J."/>
            <person name="Tong Z."/>
            <person name="Xu A."/>
            <person name="Yuan X."/>
            <person name="Wang W."/>
            <person name="Yang Q."/>
            <person name="Chen L."/>
            <person name="Sun Z."/>
            <person name="Wang K."/>
            <person name="Pan B."/>
            <person name="Chen J."/>
            <person name="Bao Y."/>
            <person name="Liu F."/>
            <person name="Qi X."/>
            <person name="Gang D.R."/>
            <person name="Wen J."/>
            <person name="Li J."/>
        </authorList>
    </citation>
    <scope>NUCLEOTIDE SEQUENCE</scope>
    <source>
        <strain evidence="12">Dzin_1.0</strain>
    </source>
</reference>
<dbReference type="SUPFAM" id="SSF52058">
    <property type="entry name" value="L domain-like"/>
    <property type="match status" value="1"/>
</dbReference>
<dbReference type="Pfam" id="PF23598">
    <property type="entry name" value="LRR_14"/>
    <property type="match status" value="2"/>
</dbReference>
<keyword evidence="2" id="KW-0433">Leucine-rich repeat</keyword>
<name>A0A9D5C6I0_9LILI</name>
<dbReference type="InterPro" id="IPR032675">
    <property type="entry name" value="LRR_dom_sf"/>
</dbReference>
<dbReference type="Pfam" id="PF08263">
    <property type="entry name" value="LRRNT_2"/>
    <property type="match status" value="1"/>
</dbReference>
<keyword evidence="13" id="KW-1185">Reference proteome</keyword>
<dbReference type="EMBL" id="JAGGNH010000007">
    <property type="protein sequence ID" value="KAJ0967194.1"/>
    <property type="molecule type" value="Genomic_DNA"/>
</dbReference>
<evidence type="ECO:0008006" key="14">
    <source>
        <dbReference type="Google" id="ProtNLM"/>
    </source>
</evidence>
<comment type="caution">
    <text evidence="12">The sequence shown here is derived from an EMBL/GenBank/DDBJ whole genome shotgun (WGS) entry which is preliminary data.</text>
</comment>
<evidence type="ECO:0000313" key="12">
    <source>
        <dbReference type="EMBL" id="KAJ0967194.1"/>
    </source>
</evidence>
<accession>A0A9D5C6I0</accession>
<sequence>MAFPFPVLFIAVSLLSAFPPSCESYGHGSCIESERTALLSIKAGLFQNNNNNNNNNISWLSSWTGRDCCQWQGVACNQESGHVIKLNLRNPYLQYPYPDDYYFNMPPNDLRWLSGFTALRYLDLSYVNLSKVSGWLHDVNMLPSLRVLKLSDAQLQGGIHALTPAHLNFTALRVLDLTYNNFSATFPQWMFNLTSLEQLGLSSNGFHGSIPENIGRLRNLQYLDLSRNVISGEIPEAFGNLTLLQYFDASWGNTFSGKLLETTANLVHLQVLYLTRNGIVGQLPESIGKLSSLMELDLSENNISGTLPKTMGNLCNLQYLDLKRNFISGPIDDLLNGLSECFENKESNGLSELHLGENRLNGTVPESLSRLYKMEWLDLRANSLTGTLTELHFANLTDLQIMDFSYNMLQLNVTEDWVPPFNARGHERFNSDVFS</sequence>
<evidence type="ECO:0000259" key="10">
    <source>
        <dbReference type="Pfam" id="PF08263"/>
    </source>
</evidence>
<organism evidence="12 13">
    <name type="scientific">Dioscorea zingiberensis</name>
    <dbReference type="NCBI Taxonomy" id="325984"/>
    <lineage>
        <taxon>Eukaryota</taxon>
        <taxon>Viridiplantae</taxon>
        <taxon>Streptophyta</taxon>
        <taxon>Embryophyta</taxon>
        <taxon>Tracheophyta</taxon>
        <taxon>Spermatophyta</taxon>
        <taxon>Magnoliopsida</taxon>
        <taxon>Liliopsida</taxon>
        <taxon>Dioscoreales</taxon>
        <taxon>Dioscoreaceae</taxon>
        <taxon>Dioscorea</taxon>
    </lineage>
</organism>
<gene>
    <name evidence="12" type="ORF">J5N97_024111</name>
</gene>
<keyword evidence="7" id="KW-0472">Membrane</keyword>
<dbReference type="FunFam" id="3.80.10.10:FF:000649">
    <property type="entry name" value="Leucine Rich Repeat family protein"/>
    <property type="match status" value="1"/>
</dbReference>
<evidence type="ECO:0000256" key="6">
    <source>
        <dbReference type="ARBA" id="ARBA00022989"/>
    </source>
</evidence>
<evidence type="ECO:0000313" key="13">
    <source>
        <dbReference type="Proteomes" id="UP001085076"/>
    </source>
</evidence>
<evidence type="ECO:0000259" key="11">
    <source>
        <dbReference type="Pfam" id="PF23598"/>
    </source>
</evidence>
<dbReference type="FunFam" id="3.80.10.10:FF:000041">
    <property type="entry name" value="LRR receptor-like serine/threonine-protein kinase ERECTA"/>
    <property type="match status" value="1"/>
</dbReference>
<evidence type="ECO:0000256" key="9">
    <source>
        <dbReference type="SAM" id="SignalP"/>
    </source>
</evidence>
<keyword evidence="3" id="KW-0812">Transmembrane</keyword>
<proteinExistence type="predicted"/>
<dbReference type="InterPro" id="IPR013210">
    <property type="entry name" value="LRR_N_plant-typ"/>
</dbReference>
<reference evidence="12" key="1">
    <citation type="submission" date="2021-03" db="EMBL/GenBank/DDBJ databases">
        <authorList>
            <person name="Li Z."/>
            <person name="Yang C."/>
        </authorList>
    </citation>
    <scope>NUCLEOTIDE SEQUENCE</scope>
    <source>
        <strain evidence="12">Dzin_1.0</strain>
        <tissue evidence="12">Leaf</tissue>
    </source>
</reference>
<evidence type="ECO:0000256" key="3">
    <source>
        <dbReference type="ARBA" id="ARBA00022692"/>
    </source>
</evidence>
<dbReference type="AlphaFoldDB" id="A0A9D5C6I0"/>
<keyword evidence="5" id="KW-0677">Repeat</keyword>
<keyword evidence="4 9" id="KW-0732">Signal</keyword>
<dbReference type="PANTHER" id="PTHR48063:SF112">
    <property type="entry name" value="RECEPTOR LIKE PROTEIN 30-LIKE"/>
    <property type="match status" value="1"/>
</dbReference>
<evidence type="ECO:0000256" key="7">
    <source>
        <dbReference type="ARBA" id="ARBA00023136"/>
    </source>
</evidence>
<evidence type="ECO:0000256" key="8">
    <source>
        <dbReference type="ARBA" id="ARBA00023180"/>
    </source>
</evidence>
<evidence type="ECO:0000256" key="4">
    <source>
        <dbReference type="ARBA" id="ARBA00022729"/>
    </source>
</evidence>
<feature type="domain" description="Disease resistance R13L4/SHOC-2-like LRR" evidence="11">
    <location>
        <begin position="260"/>
        <end position="422"/>
    </location>
</feature>
<evidence type="ECO:0000256" key="1">
    <source>
        <dbReference type="ARBA" id="ARBA00004479"/>
    </source>
</evidence>
<keyword evidence="6" id="KW-1133">Transmembrane helix</keyword>
<dbReference type="InterPro" id="IPR003591">
    <property type="entry name" value="Leu-rich_rpt_typical-subtyp"/>
</dbReference>
<dbReference type="OrthoDB" id="2105857at2759"/>
<dbReference type="GO" id="GO:0016020">
    <property type="term" value="C:membrane"/>
    <property type="evidence" value="ECO:0007669"/>
    <property type="project" value="UniProtKB-SubCell"/>
</dbReference>
<feature type="domain" description="Leucine-rich repeat-containing N-terminal plant-type" evidence="10">
    <location>
        <begin position="32"/>
        <end position="77"/>
    </location>
</feature>
<keyword evidence="8" id="KW-0325">Glycoprotein</keyword>
<dbReference type="InterPro" id="IPR046956">
    <property type="entry name" value="RLP23-like"/>
</dbReference>
<evidence type="ECO:0000256" key="5">
    <source>
        <dbReference type="ARBA" id="ARBA00022737"/>
    </source>
</evidence>
<dbReference type="SMART" id="SM00369">
    <property type="entry name" value="LRR_TYP"/>
    <property type="match status" value="5"/>
</dbReference>
<feature type="domain" description="Disease resistance R13L4/SHOC-2-like LRR" evidence="11">
    <location>
        <begin position="162"/>
        <end position="251"/>
    </location>
</feature>